<feature type="transmembrane region" description="Helical" evidence="8">
    <location>
        <begin position="122"/>
        <end position="140"/>
    </location>
</feature>
<dbReference type="Pfam" id="PF01478">
    <property type="entry name" value="Peptidase_A24"/>
    <property type="match status" value="1"/>
</dbReference>
<keyword evidence="4" id="KW-0997">Cell inner membrane</keyword>
<evidence type="ECO:0000256" key="5">
    <source>
        <dbReference type="ARBA" id="ARBA00022692"/>
    </source>
</evidence>
<evidence type="ECO:0000256" key="8">
    <source>
        <dbReference type="SAM" id="Phobius"/>
    </source>
</evidence>
<evidence type="ECO:0000256" key="1">
    <source>
        <dbReference type="ARBA" id="ARBA00004429"/>
    </source>
</evidence>
<protein>
    <recommendedName>
        <fullName evidence="12">Prepilin peptidase</fullName>
    </recommendedName>
</protein>
<keyword evidence="5 8" id="KW-0812">Transmembrane</keyword>
<proteinExistence type="inferred from homology"/>
<keyword evidence="7 8" id="KW-0472">Membrane</keyword>
<feature type="transmembrane region" description="Helical" evidence="8">
    <location>
        <begin position="96"/>
        <end position="115"/>
    </location>
</feature>
<evidence type="ECO:0000256" key="2">
    <source>
        <dbReference type="ARBA" id="ARBA00005801"/>
    </source>
</evidence>
<feature type="non-terminal residue" evidence="11">
    <location>
        <position position="213"/>
    </location>
</feature>
<dbReference type="GO" id="GO:0004190">
    <property type="term" value="F:aspartic-type endopeptidase activity"/>
    <property type="evidence" value="ECO:0007669"/>
    <property type="project" value="InterPro"/>
</dbReference>
<dbReference type="Pfam" id="PF06750">
    <property type="entry name" value="A24_N_bact"/>
    <property type="match status" value="1"/>
</dbReference>
<evidence type="ECO:0008006" key="12">
    <source>
        <dbReference type="Google" id="ProtNLM"/>
    </source>
</evidence>
<evidence type="ECO:0000256" key="6">
    <source>
        <dbReference type="ARBA" id="ARBA00022989"/>
    </source>
</evidence>
<dbReference type="AlphaFoldDB" id="A0A383E8C0"/>
<dbReference type="PRINTS" id="PR00864">
    <property type="entry name" value="PREPILNPTASE"/>
</dbReference>
<feature type="transmembrane region" description="Helical" evidence="8">
    <location>
        <begin position="186"/>
        <end position="207"/>
    </location>
</feature>
<evidence type="ECO:0000259" key="9">
    <source>
        <dbReference type="Pfam" id="PF01478"/>
    </source>
</evidence>
<dbReference type="EMBL" id="UINC01223583">
    <property type="protein sequence ID" value="SVE52844.1"/>
    <property type="molecule type" value="Genomic_DNA"/>
</dbReference>
<dbReference type="GO" id="GO:0005886">
    <property type="term" value="C:plasma membrane"/>
    <property type="evidence" value="ECO:0007669"/>
    <property type="project" value="UniProtKB-SubCell"/>
</dbReference>
<dbReference type="GO" id="GO:0006465">
    <property type="term" value="P:signal peptide processing"/>
    <property type="evidence" value="ECO:0007669"/>
    <property type="project" value="TreeGrafter"/>
</dbReference>
<gene>
    <name evidence="11" type="ORF">METZ01_LOCUS505698</name>
</gene>
<dbReference type="InterPro" id="IPR000045">
    <property type="entry name" value="Prepilin_IV_endopep_pep"/>
</dbReference>
<evidence type="ECO:0000256" key="3">
    <source>
        <dbReference type="ARBA" id="ARBA00022475"/>
    </source>
</evidence>
<reference evidence="11" key="1">
    <citation type="submission" date="2018-05" db="EMBL/GenBank/DDBJ databases">
        <authorList>
            <person name="Lanie J.A."/>
            <person name="Ng W.-L."/>
            <person name="Kazmierczak K.M."/>
            <person name="Andrzejewski T.M."/>
            <person name="Davidsen T.M."/>
            <person name="Wayne K.J."/>
            <person name="Tettelin H."/>
            <person name="Glass J.I."/>
            <person name="Rusch D."/>
            <person name="Podicherti R."/>
            <person name="Tsui H.-C.T."/>
            <person name="Winkler M.E."/>
        </authorList>
    </citation>
    <scope>NUCLEOTIDE SEQUENCE</scope>
</reference>
<dbReference type="PANTHER" id="PTHR30487">
    <property type="entry name" value="TYPE 4 PREPILIN-LIKE PROTEINS LEADER PEPTIDE-PROCESSING ENZYME"/>
    <property type="match status" value="1"/>
</dbReference>
<dbReference type="InterPro" id="IPR010627">
    <property type="entry name" value="Prepilin_pept_A24_N"/>
</dbReference>
<feature type="transmembrane region" description="Helical" evidence="8">
    <location>
        <begin position="6"/>
        <end position="27"/>
    </location>
</feature>
<dbReference type="InterPro" id="IPR050882">
    <property type="entry name" value="Prepilin_peptidase/N-MTase"/>
</dbReference>
<name>A0A383E8C0_9ZZZZ</name>
<evidence type="ECO:0000256" key="4">
    <source>
        <dbReference type="ARBA" id="ARBA00022519"/>
    </source>
</evidence>
<dbReference type="InterPro" id="IPR014032">
    <property type="entry name" value="Peptidase_A24A_bac"/>
</dbReference>
<organism evidence="11">
    <name type="scientific">marine metagenome</name>
    <dbReference type="NCBI Taxonomy" id="408172"/>
    <lineage>
        <taxon>unclassified sequences</taxon>
        <taxon>metagenomes</taxon>
        <taxon>ecological metagenomes</taxon>
    </lineage>
</organism>
<feature type="transmembrane region" description="Helical" evidence="8">
    <location>
        <begin position="152"/>
        <end position="174"/>
    </location>
</feature>
<keyword evidence="6 8" id="KW-1133">Transmembrane helix</keyword>
<evidence type="ECO:0000313" key="11">
    <source>
        <dbReference type="EMBL" id="SVE52844.1"/>
    </source>
</evidence>
<evidence type="ECO:0000259" key="10">
    <source>
        <dbReference type="Pfam" id="PF06750"/>
    </source>
</evidence>
<keyword evidence="3" id="KW-1003">Cell membrane</keyword>
<evidence type="ECO:0000256" key="7">
    <source>
        <dbReference type="ARBA" id="ARBA00023136"/>
    </source>
</evidence>
<dbReference type="PANTHER" id="PTHR30487:SF0">
    <property type="entry name" value="PREPILIN LEADER PEPTIDASE_N-METHYLTRANSFERASE-RELATED"/>
    <property type="match status" value="1"/>
</dbReference>
<comment type="subcellular location">
    <subcellularLocation>
        <location evidence="1">Cell inner membrane</location>
        <topology evidence="1">Multi-pass membrane protein</topology>
    </subcellularLocation>
</comment>
<dbReference type="Gene3D" id="1.20.120.1220">
    <property type="match status" value="1"/>
</dbReference>
<accession>A0A383E8C0</accession>
<sequence>MLVLELVIYFLFGLAVGSFSNVCIYRLPLKQSIIQPRSHCPECKTPIPYYYNIPLLSYLYLQGRCGFCQKQISRGYFIVELLTALLYLYFGWQYGLTFNLLFFFILTPVLIMIFCIDYAHFIIPDVLVLILGILGIVKLLTPDPDPLFSPLYSSVLGALIAFIFLGGLIIFYLYVRKLEGMGFGDLKLFVVLGFLFGLHGILFILIFSSLSGS</sequence>
<feature type="domain" description="Prepilin type IV endopeptidase peptidase" evidence="9">
    <location>
        <begin position="105"/>
        <end position="212"/>
    </location>
</feature>
<comment type="similarity">
    <text evidence="2">Belongs to the peptidase A24 family.</text>
</comment>
<feature type="domain" description="Prepilin peptidase A24 N-terminal" evidence="10">
    <location>
        <begin position="11"/>
        <end position="93"/>
    </location>
</feature>